<gene>
    <name evidence="3" type="ORF">GT019_24675</name>
</gene>
<dbReference type="Gene3D" id="3.30.530.20">
    <property type="match status" value="1"/>
</dbReference>
<accession>A0ABW9XWS1</accession>
<protein>
    <submittedName>
        <fullName evidence="3">Polyketide cyclase</fullName>
    </submittedName>
</protein>
<dbReference type="Proteomes" id="UP000665561">
    <property type="component" value="Unassembled WGS sequence"/>
</dbReference>
<reference evidence="3 4" key="1">
    <citation type="submission" date="2020-01" db="EMBL/GenBank/DDBJ databases">
        <title>Paenibacillus soybeanensis sp. nov. isolated from the nodules of soybean (Glycine max(L.) Merr).</title>
        <authorList>
            <person name="Wang H."/>
        </authorList>
    </citation>
    <scope>NUCLEOTIDE SEQUENCE [LARGE SCALE GENOMIC DNA]</scope>
    <source>
        <strain evidence="3 4">T1</strain>
    </source>
</reference>
<dbReference type="Pfam" id="PF08327">
    <property type="entry name" value="AHSA1"/>
    <property type="match status" value="1"/>
</dbReference>
<dbReference type="InterPro" id="IPR013538">
    <property type="entry name" value="ASHA1/2-like_C"/>
</dbReference>
<dbReference type="InterPro" id="IPR023393">
    <property type="entry name" value="START-like_dom_sf"/>
</dbReference>
<sequence>MEALKYEIYIGAKPEDVWNIFVTPEGTKAIFFGSVLESTFEIGSPYEYVGPGNEGERTVHVYGKVLEYEPGKRMSYTEHPGPSYRDNHAELETRVSLTLEVVGATTKLTLVNDRWPDNHPSYESTQQSWPIIVSNIKTYAETGKTLDFGF</sequence>
<dbReference type="CDD" id="cd08893">
    <property type="entry name" value="SRPBCC_CalC_Aha1-like_GntR-HTH"/>
    <property type="match status" value="1"/>
</dbReference>
<dbReference type="SUPFAM" id="SSF55961">
    <property type="entry name" value="Bet v1-like"/>
    <property type="match status" value="1"/>
</dbReference>
<dbReference type="EMBL" id="JAAAMV010000025">
    <property type="protein sequence ID" value="NBD27079.1"/>
    <property type="molecule type" value="Genomic_DNA"/>
</dbReference>
<evidence type="ECO:0000256" key="1">
    <source>
        <dbReference type="ARBA" id="ARBA00006817"/>
    </source>
</evidence>
<dbReference type="RefSeq" id="WP_161746102.1">
    <property type="nucleotide sequence ID" value="NZ_JAAAMV010000025.1"/>
</dbReference>
<name>A0ABW9XWS1_9BACL</name>
<keyword evidence="4" id="KW-1185">Reference proteome</keyword>
<evidence type="ECO:0000259" key="2">
    <source>
        <dbReference type="Pfam" id="PF08327"/>
    </source>
</evidence>
<feature type="domain" description="Activator of Hsp90 ATPase homologue 1/2-like C-terminal" evidence="2">
    <location>
        <begin position="12"/>
        <end position="141"/>
    </location>
</feature>
<evidence type="ECO:0000313" key="4">
    <source>
        <dbReference type="Proteomes" id="UP000665561"/>
    </source>
</evidence>
<proteinExistence type="inferred from homology"/>
<organism evidence="3 4">
    <name type="scientific">Paenibacillus glycinis</name>
    <dbReference type="NCBI Taxonomy" id="2697035"/>
    <lineage>
        <taxon>Bacteria</taxon>
        <taxon>Bacillati</taxon>
        <taxon>Bacillota</taxon>
        <taxon>Bacilli</taxon>
        <taxon>Bacillales</taxon>
        <taxon>Paenibacillaceae</taxon>
        <taxon>Paenibacillus</taxon>
    </lineage>
</organism>
<comment type="similarity">
    <text evidence="1">Belongs to the AHA1 family.</text>
</comment>
<comment type="caution">
    <text evidence="3">The sequence shown here is derived from an EMBL/GenBank/DDBJ whole genome shotgun (WGS) entry which is preliminary data.</text>
</comment>
<evidence type="ECO:0000313" key="3">
    <source>
        <dbReference type="EMBL" id="NBD27079.1"/>
    </source>
</evidence>